<protein>
    <submittedName>
        <fullName evidence="1">Uncharacterized protein</fullName>
    </submittedName>
</protein>
<sequence>MGTTRPSTLQAPGSCRPPRIKQCPILDAPREVRNTIYKHWSNSLDLVVIKHHGSIANRVSLLQTCPKIRSEATDLILHRGPLHDTVVKIAVRDLDFSDVVAYVEMLHEKELEQLGKKSVIRYSCTLSDAEVPDLTNHLLAWLQLCSGKYLFMNGRELGILHPQVYWFIGVTRRLPEPWLEEVEIGDEAIRPTSSWKAYQCGRIVPMSELAKIKWNAASQAYRNRIHGLEQNVRRNKSEEWKAEQKFKDACGVLYASIDKRSVAMHAVVRDEDLERRIEQEQRVANHLERVHVQREEESADARNAVLTAREQTLDE</sequence>
<evidence type="ECO:0000313" key="2">
    <source>
        <dbReference type="Proteomes" id="UP001274830"/>
    </source>
</evidence>
<proteinExistence type="predicted"/>
<evidence type="ECO:0000313" key="1">
    <source>
        <dbReference type="EMBL" id="KAK3673432.1"/>
    </source>
</evidence>
<dbReference type="Proteomes" id="UP001274830">
    <property type="component" value="Unassembled WGS sequence"/>
</dbReference>
<comment type="caution">
    <text evidence="1">The sequence shown here is derived from an EMBL/GenBank/DDBJ whole genome shotgun (WGS) entry which is preliminary data.</text>
</comment>
<gene>
    <name evidence="1" type="ORF">LTR78_006666</name>
</gene>
<organism evidence="1 2">
    <name type="scientific">Recurvomyces mirabilis</name>
    <dbReference type="NCBI Taxonomy" id="574656"/>
    <lineage>
        <taxon>Eukaryota</taxon>
        <taxon>Fungi</taxon>
        <taxon>Dikarya</taxon>
        <taxon>Ascomycota</taxon>
        <taxon>Pezizomycotina</taxon>
        <taxon>Dothideomycetes</taxon>
        <taxon>Dothideomycetidae</taxon>
        <taxon>Mycosphaerellales</taxon>
        <taxon>Teratosphaeriaceae</taxon>
        <taxon>Recurvomyces</taxon>
    </lineage>
</organism>
<keyword evidence="2" id="KW-1185">Reference proteome</keyword>
<accession>A0AAE1BZN9</accession>
<name>A0AAE1BZN9_9PEZI</name>
<reference evidence="1" key="1">
    <citation type="submission" date="2023-07" db="EMBL/GenBank/DDBJ databases">
        <title>Black Yeasts Isolated from many extreme environments.</title>
        <authorList>
            <person name="Coleine C."/>
            <person name="Stajich J.E."/>
            <person name="Selbmann L."/>
        </authorList>
    </citation>
    <scope>NUCLEOTIDE SEQUENCE</scope>
    <source>
        <strain evidence="1">CCFEE 5485</strain>
    </source>
</reference>
<dbReference type="EMBL" id="JAUTXT010000025">
    <property type="protein sequence ID" value="KAK3673432.1"/>
    <property type="molecule type" value="Genomic_DNA"/>
</dbReference>
<dbReference type="AlphaFoldDB" id="A0AAE1BZN9"/>